<keyword evidence="2" id="KW-0378">Hydrolase</keyword>
<evidence type="ECO:0000256" key="4">
    <source>
        <dbReference type="PIRSR" id="PIRSR001123-1"/>
    </source>
</evidence>
<reference evidence="6 7" key="1">
    <citation type="submission" date="2015-05" db="EMBL/GenBank/DDBJ databases">
        <title>Complete genome sequence of a sulfur-oxidizing gammaproteobacterium strain HA5.</title>
        <authorList>
            <person name="Miura A."/>
            <person name="Kojima H."/>
            <person name="Fukui M."/>
        </authorList>
    </citation>
    <scope>NUCLEOTIDE SEQUENCE [LARGE SCALE GENOMIC DNA]</scope>
    <source>
        <strain evidence="6 7">HA5</strain>
    </source>
</reference>
<dbReference type="PIRSF" id="PIRSF001123">
    <property type="entry name" value="PepA_GA"/>
    <property type="match status" value="1"/>
</dbReference>
<dbReference type="GO" id="GO:0004177">
    <property type="term" value="F:aminopeptidase activity"/>
    <property type="evidence" value="ECO:0007669"/>
    <property type="project" value="UniProtKB-UniRule"/>
</dbReference>
<dbReference type="SUPFAM" id="SSF53187">
    <property type="entry name" value="Zn-dependent exopeptidases"/>
    <property type="match status" value="1"/>
</dbReference>
<comment type="cofactor">
    <cofactor evidence="5">
        <name>a divalent metal cation</name>
        <dbReference type="ChEBI" id="CHEBI:60240"/>
    </cofactor>
    <text evidence="5">Binds 2 divalent metal cations per subunit.</text>
</comment>
<evidence type="ECO:0000256" key="5">
    <source>
        <dbReference type="PIRSR" id="PIRSR001123-2"/>
    </source>
</evidence>
<keyword evidence="7" id="KW-1185">Reference proteome</keyword>
<dbReference type="EMBL" id="AP014879">
    <property type="protein sequence ID" value="BAV34272.1"/>
    <property type="molecule type" value="Genomic_DNA"/>
</dbReference>
<comment type="similarity">
    <text evidence="3">Belongs to the peptidase M42 family.</text>
</comment>
<feature type="binding site" evidence="5">
    <location>
        <position position="181"/>
    </location>
    <ligand>
        <name>Zn(2+)</name>
        <dbReference type="ChEBI" id="CHEBI:29105"/>
        <label>1</label>
    </ligand>
</feature>
<organism evidence="6 7">
    <name type="scientific">Sulfuricaulis limicola</name>
    <dbReference type="NCBI Taxonomy" id="1620215"/>
    <lineage>
        <taxon>Bacteria</taxon>
        <taxon>Pseudomonadati</taxon>
        <taxon>Pseudomonadota</taxon>
        <taxon>Gammaproteobacteria</taxon>
        <taxon>Acidiferrobacterales</taxon>
        <taxon>Acidiferrobacteraceae</taxon>
        <taxon>Sulfuricaulis</taxon>
    </lineage>
</organism>
<gene>
    <name evidence="6" type="ORF">SCL_1981</name>
</gene>
<protein>
    <submittedName>
        <fullName evidence="6">Peptidase M42</fullName>
    </submittedName>
</protein>
<feature type="active site" description="Proton acceptor" evidence="4">
    <location>
        <position position="216"/>
    </location>
</feature>
<evidence type="ECO:0000313" key="7">
    <source>
        <dbReference type="Proteomes" id="UP000243180"/>
    </source>
</evidence>
<evidence type="ECO:0000256" key="1">
    <source>
        <dbReference type="ARBA" id="ARBA00022723"/>
    </source>
</evidence>
<accession>A0A1B4XHJ3</accession>
<dbReference type="InterPro" id="IPR008007">
    <property type="entry name" value="Peptidase_M42"/>
</dbReference>
<proteinExistence type="inferred from homology"/>
<dbReference type="RefSeq" id="WP_096361037.1">
    <property type="nucleotide sequence ID" value="NZ_AP014879.1"/>
</dbReference>
<dbReference type="PANTHER" id="PTHR32481:SF0">
    <property type="entry name" value="AMINOPEPTIDASE YPDE-RELATED"/>
    <property type="match status" value="1"/>
</dbReference>
<evidence type="ECO:0000256" key="2">
    <source>
        <dbReference type="ARBA" id="ARBA00022801"/>
    </source>
</evidence>
<dbReference type="Gene3D" id="3.40.630.10">
    <property type="entry name" value="Zn peptidases"/>
    <property type="match status" value="2"/>
</dbReference>
<dbReference type="OrthoDB" id="7056224at2"/>
<keyword evidence="1 5" id="KW-0479">Metal-binding</keyword>
<dbReference type="Proteomes" id="UP000243180">
    <property type="component" value="Chromosome"/>
</dbReference>
<feature type="binding site" evidence="5">
    <location>
        <position position="323"/>
    </location>
    <ligand>
        <name>Zn(2+)</name>
        <dbReference type="ChEBI" id="CHEBI:29105"/>
        <label>2</label>
    </ligand>
</feature>
<feature type="binding site" evidence="5">
    <location>
        <position position="217"/>
    </location>
    <ligand>
        <name>Zn(2+)</name>
        <dbReference type="ChEBI" id="CHEBI:29105"/>
        <label>2</label>
    </ligand>
</feature>
<dbReference type="InParanoid" id="A0A1B4XHJ3"/>
<sequence length="388" mass="43050">MNARQDRLLTELLSQPTAPFREEHVAAVAQRVLKQAGIPFFRDPVGNVVIGCASRADYRRLVHDKNGEPLRLFIAHMDHPGFHGTRWLSDTRLRIKWHGGSPVRHLAGSRVWLATAEGYWTEGRLGRVRLLKSGHAIDTAEVRITGARNGARLKADTLYGGFGFRAPAWRAGKKIYTKAADDLVGVFAILSTALDLHKKSRGKKTLPFLGLLTRAEEVGFVGAIGHFELGWLSGAPRPVIAVSLETSRTLPGALVGQGPVVRLGDRRTVFHSGYLKVLTDVALKALPGKHQRRVMHGGTCEATAAIAYGLPAIGLSVPLGNYHNEGFEGGPGCRAPRGPAPEFVHRDDIEGLLKLCRELMRQGLHWDEPWQDQRRLMHRRLREYRRFL</sequence>
<dbReference type="AlphaFoldDB" id="A0A1B4XHJ3"/>
<dbReference type="PANTHER" id="PTHR32481">
    <property type="entry name" value="AMINOPEPTIDASE"/>
    <property type="match status" value="1"/>
</dbReference>
<evidence type="ECO:0000256" key="3">
    <source>
        <dbReference type="PIRNR" id="PIRNR001123"/>
    </source>
</evidence>
<feature type="binding site" evidence="5">
    <location>
        <position position="76"/>
    </location>
    <ligand>
        <name>Zn(2+)</name>
        <dbReference type="ChEBI" id="CHEBI:29105"/>
        <label>1</label>
    </ligand>
</feature>
<dbReference type="Pfam" id="PF05343">
    <property type="entry name" value="Peptidase_M42"/>
    <property type="match status" value="1"/>
</dbReference>
<dbReference type="GO" id="GO:0046872">
    <property type="term" value="F:metal ion binding"/>
    <property type="evidence" value="ECO:0007669"/>
    <property type="project" value="UniProtKB-UniRule"/>
</dbReference>
<name>A0A1B4XHJ3_9GAMM</name>
<dbReference type="InterPro" id="IPR051464">
    <property type="entry name" value="Peptidase_M42_aminopept"/>
</dbReference>
<feature type="binding site" evidence="5">
    <location>
        <position position="181"/>
    </location>
    <ligand>
        <name>Zn(2+)</name>
        <dbReference type="ChEBI" id="CHEBI:29105"/>
        <label>2</label>
    </ligand>
</feature>
<evidence type="ECO:0000313" key="6">
    <source>
        <dbReference type="EMBL" id="BAV34272.1"/>
    </source>
</evidence>
<dbReference type="KEGG" id="slim:SCL_1981"/>